<dbReference type="OrthoDB" id="4287252at2"/>
<evidence type="ECO:0000313" key="1">
    <source>
        <dbReference type="EMBL" id="KQH76372.1"/>
    </source>
</evidence>
<protein>
    <submittedName>
        <fullName evidence="1">Uncharacterized protein</fullName>
    </submittedName>
</protein>
<evidence type="ECO:0000313" key="2">
    <source>
        <dbReference type="Proteomes" id="UP000051677"/>
    </source>
</evidence>
<dbReference type="Proteomes" id="UP000051677">
    <property type="component" value="Unassembled WGS sequence"/>
</dbReference>
<name>A0A0Q2X504_MYCGO</name>
<sequence length="137" mass="15212">MSNAPKITYSCAVCNKPVRPGTGHVGISNADLRRHREALAIWRLEVEANQRTPGGLGVVISNAALLTFPDRAPWRAHHSACNPHPDDAGYEFDVGRASTHEQLLVWTAHLMEKNWVRAETDWAGFVRRHVSAEALRA</sequence>
<organism evidence="1 2">
    <name type="scientific">Mycobacterium gordonae</name>
    <dbReference type="NCBI Taxonomy" id="1778"/>
    <lineage>
        <taxon>Bacteria</taxon>
        <taxon>Bacillati</taxon>
        <taxon>Actinomycetota</taxon>
        <taxon>Actinomycetes</taxon>
        <taxon>Mycobacteriales</taxon>
        <taxon>Mycobacteriaceae</taxon>
        <taxon>Mycobacterium</taxon>
    </lineage>
</organism>
<reference evidence="1 2" key="1">
    <citation type="submission" date="2015-10" db="EMBL/GenBank/DDBJ databases">
        <title>Mycobacterium gordonae draft genome assembly.</title>
        <authorList>
            <person name="Ustinova V."/>
            <person name="Smirnova T."/>
            <person name="Blagodatskikh K."/>
            <person name="Varlamov D."/>
            <person name="Larionova E."/>
            <person name="Chernousova L."/>
        </authorList>
    </citation>
    <scope>NUCLEOTIDE SEQUENCE [LARGE SCALE GENOMIC DNA]</scope>
    <source>
        <strain evidence="1 2">CTRI 14-8773</strain>
    </source>
</reference>
<accession>A0A0Q2X504</accession>
<comment type="caution">
    <text evidence="1">The sequence shown here is derived from an EMBL/GenBank/DDBJ whole genome shotgun (WGS) entry which is preliminary data.</text>
</comment>
<dbReference type="AlphaFoldDB" id="A0A0Q2X504"/>
<dbReference type="RefSeq" id="WP_055580686.1">
    <property type="nucleotide sequence ID" value="NZ_LKTM01000351.1"/>
</dbReference>
<dbReference type="EMBL" id="LKTM01000351">
    <property type="protein sequence ID" value="KQH76372.1"/>
    <property type="molecule type" value="Genomic_DNA"/>
</dbReference>
<proteinExistence type="predicted"/>
<gene>
    <name evidence="1" type="ORF">AO501_09840</name>
</gene>